<protein>
    <recommendedName>
        <fullName evidence="2">Fungal lipase-type domain-containing protein</fullName>
    </recommendedName>
</protein>
<feature type="region of interest" description="Disordered" evidence="1">
    <location>
        <begin position="69"/>
        <end position="126"/>
    </location>
</feature>
<dbReference type="PANTHER" id="PTHR45856:SF11">
    <property type="entry name" value="FUNGAL LIPASE-LIKE DOMAIN-CONTAINING PROTEIN"/>
    <property type="match status" value="1"/>
</dbReference>
<proteinExistence type="predicted"/>
<dbReference type="GO" id="GO:0006629">
    <property type="term" value="P:lipid metabolic process"/>
    <property type="evidence" value="ECO:0007669"/>
    <property type="project" value="InterPro"/>
</dbReference>
<evidence type="ECO:0000259" key="2">
    <source>
        <dbReference type="Pfam" id="PF01764"/>
    </source>
</evidence>
<dbReference type="InterPro" id="IPR029058">
    <property type="entry name" value="AB_hydrolase_fold"/>
</dbReference>
<gene>
    <name evidence="3" type="ORF">CH338_05315</name>
</gene>
<evidence type="ECO:0000313" key="4">
    <source>
        <dbReference type="Proteomes" id="UP000248863"/>
    </source>
</evidence>
<feature type="compositionally biased region" description="Polar residues" evidence="1">
    <location>
        <begin position="9"/>
        <end position="20"/>
    </location>
</feature>
<dbReference type="Proteomes" id="UP000248863">
    <property type="component" value="Unassembled WGS sequence"/>
</dbReference>
<dbReference type="Gene3D" id="3.40.50.1820">
    <property type="entry name" value="alpha/beta hydrolase"/>
    <property type="match status" value="1"/>
</dbReference>
<sequence length="469" mass="50384">MYDTCVLFTRTQKPRSSSSQRNRRGPGLSLLISDFVRRTRPTPLVWRRESVDLDPSPGHRSGHAWVTAGTIKRHKEPQQEVSTTQSTPKKINDLAISQNQPQGQVVASDSASLGSNPGPPATPSDHRIVRHDRAARLLAGGAPLVIVADHGSGDSRRTLGGGVMTFLVRLPLEFYPADALDGLAPHEGFDLGTARATAWAAQLAYEDEPEKLDAVAARWRVALAAFSPPTGAALPMPQTRGIVLRRPGITILAFAGTDPLVLANWLTDLLFFVNDDGLHGGFAAALAAAWTDVAALIADHDPSHRLLITGHSLGGALAVLAAQQAVIEHVLLPEVYTFGMPRVGTEVFARDYDAVLGARTFRLVHGEDLVPAVPPSGLGFHHVGCCLTCPRHTRFDATLLKPPPCDDPQLVPGLQSALREGVRRLVSLSLDPLIRSDLKGKASRLLAPALGDHLPDRYWQALEPEPVAS</sequence>
<keyword evidence="4" id="KW-1185">Reference proteome</keyword>
<evidence type="ECO:0000256" key="1">
    <source>
        <dbReference type="SAM" id="MobiDB-lite"/>
    </source>
</evidence>
<dbReference type="PANTHER" id="PTHR45856">
    <property type="entry name" value="ALPHA/BETA-HYDROLASES SUPERFAMILY PROTEIN"/>
    <property type="match status" value="1"/>
</dbReference>
<name>A0A327KZ81_9BRAD</name>
<evidence type="ECO:0000313" key="3">
    <source>
        <dbReference type="EMBL" id="RAI40708.1"/>
    </source>
</evidence>
<feature type="domain" description="Fungal lipase-type" evidence="2">
    <location>
        <begin position="275"/>
        <end position="375"/>
    </location>
</feature>
<dbReference type="CDD" id="cd00519">
    <property type="entry name" value="Lipase_3"/>
    <property type="match status" value="1"/>
</dbReference>
<organism evidence="3 4">
    <name type="scientific">Rhodoplanes elegans</name>
    <dbReference type="NCBI Taxonomy" id="29408"/>
    <lineage>
        <taxon>Bacteria</taxon>
        <taxon>Pseudomonadati</taxon>
        <taxon>Pseudomonadota</taxon>
        <taxon>Alphaproteobacteria</taxon>
        <taxon>Hyphomicrobiales</taxon>
        <taxon>Nitrobacteraceae</taxon>
        <taxon>Rhodoplanes</taxon>
    </lineage>
</organism>
<dbReference type="EMBL" id="NPEU01000034">
    <property type="protein sequence ID" value="RAI40708.1"/>
    <property type="molecule type" value="Genomic_DNA"/>
</dbReference>
<dbReference type="SUPFAM" id="SSF53474">
    <property type="entry name" value="alpha/beta-Hydrolases"/>
    <property type="match status" value="1"/>
</dbReference>
<feature type="region of interest" description="Disordered" evidence="1">
    <location>
        <begin position="1"/>
        <end position="26"/>
    </location>
</feature>
<reference evidence="3 4" key="1">
    <citation type="submission" date="2017-07" db="EMBL/GenBank/DDBJ databases">
        <title>Draft Genome Sequences of Select Purple Nonsulfur Bacteria.</title>
        <authorList>
            <person name="Lasarre B."/>
            <person name="Mckinlay J.B."/>
        </authorList>
    </citation>
    <scope>NUCLEOTIDE SEQUENCE [LARGE SCALE GENOMIC DNA]</scope>
    <source>
        <strain evidence="3 4">DSM 11907</strain>
    </source>
</reference>
<feature type="compositionally biased region" description="Polar residues" evidence="1">
    <location>
        <begin position="79"/>
        <end position="115"/>
    </location>
</feature>
<dbReference type="InterPro" id="IPR051218">
    <property type="entry name" value="Sec_MonoDiacylglyc_Lipase"/>
</dbReference>
<dbReference type="AlphaFoldDB" id="A0A327KZ81"/>
<accession>A0A327KZ81</accession>
<dbReference type="Pfam" id="PF01764">
    <property type="entry name" value="Lipase_3"/>
    <property type="match status" value="1"/>
</dbReference>
<comment type="caution">
    <text evidence="3">The sequence shown here is derived from an EMBL/GenBank/DDBJ whole genome shotgun (WGS) entry which is preliminary data.</text>
</comment>
<dbReference type="InterPro" id="IPR002921">
    <property type="entry name" value="Fungal_lipase-type"/>
</dbReference>